<dbReference type="EMBL" id="AWSV01000179">
    <property type="protein sequence ID" value="ERI80949.1"/>
    <property type="molecule type" value="Genomic_DNA"/>
</dbReference>
<organism evidence="1 2">
    <name type="scientific">Bacteroides pyogenes F0041</name>
    <dbReference type="NCBI Taxonomy" id="1321819"/>
    <lineage>
        <taxon>Bacteria</taxon>
        <taxon>Pseudomonadati</taxon>
        <taxon>Bacteroidota</taxon>
        <taxon>Bacteroidia</taxon>
        <taxon>Bacteroidales</taxon>
        <taxon>Bacteroidaceae</taxon>
        <taxon>Bacteroides</taxon>
    </lineage>
</organism>
<protein>
    <submittedName>
        <fullName evidence="1">Uncharacterized protein</fullName>
    </submittedName>
</protein>
<evidence type="ECO:0000313" key="1">
    <source>
        <dbReference type="EMBL" id="ERI80949.1"/>
    </source>
</evidence>
<dbReference type="HOGENOM" id="CLU_2217779_0_0_10"/>
<dbReference type="Proteomes" id="UP000016496">
    <property type="component" value="Unassembled WGS sequence"/>
</dbReference>
<gene>
    <name evidence="1" type="ORF">HMPREF1981_03521</name>
</gene>
<accession>U2BS16</accession>
<evidence type="ECO:0000313" key="2">
    <source>
        <dbReference type="Proteomes" id="UP000016496"/>
    </source>
</evidence>
<name>U2BS16_9BACE</name>
<sequence length="106" mass="12904">MFCIQRQNYSFFFYQPTIRAEEVLSNRIFDFDFLPKGFEFCREFCRGFFVGNVFVRFSVVVPYCNWWMFLVIAVDIYARCGGYIYSVRWTYIPSVVDIYTQYGRYI</sequence>
<proteinExistence type="predicted"/>
<reference evidence="1 2" key="1">
    <citation type="submission" date="2013-08" db="EMBL/GenBank/DDBJ databases">
        <authorList>
            <person name="Weinstock G."/>
            <person name="Sodergren E."/>
            <person name="Wylie T."/>
            <person name="Fulton L."/>
            <person name="Fulton R."/>
            <person name="Fronick C."/>
            <person name="O'Laughlin M."/>
            <person name="Godfrey J."/>
            <person name="Miner T."/>
            <person name="Herter B."/>
            <person name="Appelbaum E."/>
            <person name="Cordes M."/>
            <person name="Lek S."/>
            <person name="Wollam A."/>
            <person name="Pepin K.H."/>
            <person name="Palsikar V.B."/>
            <person name="Mitreva M."/>
            <person name="Wilson R.K."/>
        </authorList>
    </citation>
    <scope>NUCLEOTIDE SEQUENCE [LARGE SCALE GENOMIC DNA]</scope>
    <source>
        <strain evidence="1 2">F0041</strain>
    </source>
</reference>
<dbReference type="AlphaFoldDB" id="U2BS16"/>
<comment type="caution">
    <text evidence="1">The sequence shown here is derived from an EMBL/GenBank/DDBJ whole genome shotgun (WGS) entry which is preliminary data.</text>
</comment>